<reference evidence="7" key="1">
    <citation type="journal article" date="2010" name="PLoS Negl. Trop. Dis.">
        <title>The genome sequence of Trypanosoma brucei gambiense, causative agent of chronic human african trypanosomiasis.</title>
        <authorList>
            <person name="Jackson A.P."/>
            <person name="Sanders M."/>
            <person name="Berry A."/>
            <person name="McQuillan J."/>
            <person name="Aslett M.A."/>
            <person name="Quail M.A."/>
            <person name="Chukualim B."/>
            <person name="Capewell P."/>
            <person name="MacLeod A."/>
            <person name="Melville S.E."/>
            <person name="Gibson W."/>
            <person name="Barry J.D."/>
            <person name="Berriman M."/>
            <person name="Hertz-Fowler C."/>
        </authorList>
    </citation>
    <scope>NUCLEOTIDE SEQUENCE [LARGE SCALE GENOMIC DNA]</scope>
    <source>
        <strain evidence="7">MHOM/CI/86/DAL972</strain>
    </source>
</reference>
<proteinExistence type="predicted"/>
<gene>
    <name evidence="6" type="ORF">TbgDal_II2240</name>
</gene>
<accession>C9ZJC2</accession>
<feature type="domain" description="LIM zinc-binding" evidence="5">
    <location>
        <begin position="916"/>
        <end position="977"/>
    </location>
</feature>
<evidence type="ECO:0000256" key="1">
    <source>
        <dbReference type="ARBA" id="ARBA00022723"/>
    </source>
</evidence>
<evidence type="ECO:0000313" key="6">
    <source>
        <dbReference type="EMBL" id="CBH09481.1"/>
    </source>
</evidence>
<keyword evidence="1 3" id="KW-0479">Metal-binding</keyword>
<evidence type="ECO:0000256" key="2">
    <source>
        <dbReference type="ARBA" id="ARBA00022833"/>
    </source>
</evidence>
<keyword evidence="3" id="KW-0440">LIM domain</keyword>
<dbReference type="CDD" id="cd08368">
    <property type="entry name" value="LIM"/>
    <property type="match status" value="1"/>
</dbReference>
<sequence>MSSSRGSFPESLEGAPDTNAEEDEVNLHDISSPPDLANTRKGIDASDCVTLNDERDFETASPPMDPKENETIEAVKSSDTTETHQVPRSICGTNKENHIGEIEKKSYGTDDVTTDAAETVEIMEVSEIVEADDATETVETMEVAETVEADDATETVEATEVAETAEAINATETVEATEVAETVEALNATETVEATEVAETVEALNATETVEATEVAETVEALNATETVETMEVAEAVEALNATETVEATEVAEIVEAVNATETVETMEVAETVEADDATETVEATEVAETAEAINATETVEATEVAETAEALNATETVEATEVAETVEALNATETVEATEVAEAVEALNATETVEATEVAEAVEALNATETVEATEVAEAVEALNATETVEATEVAEAVEALNATETVEATEVAEAVEALNATETVEATEVAETAEALNATETVEATEVAEAVEALNATETVEATEVAEAVEALNATETVEATEVAEAVEALNATETVEATEVAEAVEAINATETVEATEVAETAEALNATETVEATEVAEAVEALNATETVEATEVAEAVEALNATETVEATEVAEAVEALNATETVEATEVFEGAEVTISVDGTDYVVVVEESEIVYQADTTRDDSVVEGAITSGGIEVDNDAKAADKNKATHEAVEVLKDLESERAANNTEAPLAEVTGVETDAIASAGAVDDIKTLEDPSGENPPVVEYDEVVNTVGSAGVSGGARGEQDIAVVSSREDDVKNTEGSGFPERKETETSATTPTPLHSDAGVRAQTAGPGGMAKELALPKDASADGPKRVESAAVNPSEKKDLTPNVGKEPQRTLEKSKGDKPAKQEVLASAQHQPAAGTVGKHVRRKRKGLLYENYYGPHVIQRVRNPLNLTPAEEYSVFRARNGVSLNYTGPIHVVEEIHVGCAYCGCPVDAVTRVEAGKLHFHPQCIRCKLCGANSISDAYFQVTNNSVICSECSVRGLSENVAKEEAADDTMFTSNFRHKFERAIRRFDVNSERRPRLNVNAEGIIPPTLTLNIDHERGSSTNSKRLALIHRQQYYSQNDNNIICLSPPESPSISPKKN</sequence>
<dbReference type="OrthoDB" id="249790at2759"/>
<dbReference type="KEGG" id="tbg:TbgDal_II2240"/>
<dbReference type="PANTHER" id="PTHR36911">
    <property type="entry name" value="LIM ZINC-BINDING DOMAIN-CONTAINING PROTEIN-RELATED"/>
    <property type="match status" value="1"/>
</dbReference>
<keyword evidence="2 3" id="KW-0862">Zinc</keyword>
<feature type="compositionally biased region" description="Basic and acidic residues" evidence="4">
    <location>
        <begin position="795"/>
        <end position="804"/>
    </location>
</feature>
<feature type="region of interest" description="Disordered" evidence="4">
    <location>
        <begin position="722"/>
        <end position="857"/>
    </location>
</feature>
<protein>
    <recommendedName>
        <fullName evidence="5">LIM zinc-binding domain-containing protein</fullName>
    </recommendedName>
</protein>
<dbReference type="GeneID" id="23858620"/>
<evidence type="ECO:0000256" key="3">
    <source>
        <dbReference type="PROSITE-ProRule" id="PRU00125"/>
    </source>
</evidence>
<name>C9ZJC2_TRYB9</name>
<organism evidence="6 7">
    <name type="scientific">Trypanosoma brucei gambiense (strain MHOM/CI/86/DAL972)</name>
    <dbReference type="NCBI Taxonomy" id="679716"/>
    <lineage>
        <taxon>Eukaryota</taxon>
        <taxon>Discoba</taxon>
        <taxon>Euglenozoa</taxon>
        <taxon>Kinetoplastea</taxon>
        <taxon>Metakinetoplastina</taxon>
        <taxon>Trypanosomatida</taxon>
        <taxon>Trypanosomatidae</taxon>
        <taxon>Trypanosoma</taxon>
    </lineage>
</organism>
<dbReference type="Proteomes" id="UP000002316">
    <property type="component" value="Chromosome 2"/>
</dbReference>
<dbReference type="AlphaFoldDB" id="C9ZJC2"/>
<dbReference type="InterPro" id="IPR001781">
    <property type="entry name" value="Znf_LIM"/>
</dbReference>
<dbReference type="Gene3D" id="2.10.110.10">
    <property type="entry name" value="Cysteine Rich Protein"/>
    <property type="match status" value="1"/>
</dbReference>
<dbReference type="RefSeq" id="XP_011771786.1">
    <property type="nucleotide sequence ID" value="XM_011773484.1"/>
</dbReference>
<evidence type="ECO:0000259" key="5">
    <source>
        <dbReference type="PROSITE" id="PS50023"/>
    </source>
</evidence>
<dbReference type="VEuPathDB" id="TriTrypDB:Tbg.972.2.2240"/>
<evidence type="ECO:0000256" key="4">
    <source>
        <dbReference type="SAM" id="MobiDB-lite"/>
    </source>
</evidence>
<feature type="region of interest" description="Disordered" evidence="4">
    <location>
        <begin position="1"/>
        <end position="86"/>
    </location>
</feature>
<dbReference type="PROSITE" id="PS50023">
    <property type="entry name" value="LIM_DOMAIN_2"/>
    <property type="match status" value="1"/>
</dbReference>
<feature type="compositionally biased region" description="Polar residues" evidence="4">
    <location>
        <begin position="77"/>
        <end position="86"/>
    </location>
</feature>
<dbReference type="GO" id="GO:0046872">
    <property type="term" value="F:metal ion binding"/>
    <property type="evidence" value="ECO:0007669"/>
    <property type="project" value="UniProtKB-KW"/>
</dbReference>
<dbReference type="PANTHER" id="PTHR36911:SF1">
    <property type="entry name" value="LIM ZINC-BINDING DOMAIN-CONTAINING PROTEIN"/>
    <property type="match status" value="1"/>
</dbReference>
<feature type="compositionally biased region" description="Basic and acidic residues" evidence="4">
    <location>
        <begin position="823"/>
        <end position="838"/>
    </location>
</feature>
<dbReference type="SMART" id="SM00132">
    <property type="entry name" value="LIM"/>
    <property type="match status" value="1"/>
</dbReference>
<evidence type="ECO:0000313" key="7">
    <source>
        <dbReference type="Proteomes" id="UP000002316"/>
    </source>
</evidence>
<dbReference type="EMBL" id="FN554965">
    <property type="protein sequence ID" value="CBH09481.1"/>
    <property type="molecule type" value="Genomic_DNA"/>
</dbReference>